<dbReference type="EMBL" id="KN837100">
    <property type="protein sequence ID" value="KIJ47805.1"/>
    <property type="molecule type" value="Genomic_DNA"/>
</dbReference>
<accession>A0A0C9W4K6</accession>
<organism evidence="1 2">
    <name type="scientific">Sphaerobolus stellatus (strain SS14)</name>
    <dbReference type="NCBI Taxonomy" id="990650"/>
    <lineage>
        <taxon>Eukaryota</taxon>
        <taxon>Fungi</taxon>
        <taxon>Dikarya</taxon>
        <taxon>Basidiomycota</taxon>
        <taxon>Agaricomycotina</taxon>
        <taxon>Agaricomycetes</taxon>
        <taxon>Phallomycetidae</taxon>
        <taxon>Geastrales</taxon>
        <taxon>Sphaerobolaceae</taxon>
        <taxon>Sphaerobolus</taxon>
    </lineage>
</organism>
<sequence length="281" mass="31352">MGHTLISASLMPIAGTGGGPSVVLRLTRLDPDPSDGPNDPRIGQINLLRKTAIDVQLGEREFKSIPESSSSIPTEFCPTNKINEDLLMLIALVSDLSHAALPGTEKEAKDRLKVPSHGPSWKLEKFHKHQQSLLIKPLWNFGRQRKLGNVAYGSSNTGGVGEKQRTRALFKCYPEEDVTGRREEFWKSSRHLLSYLSTLIPIKIFSPDRGQHPTSVPSIFWGHLIRTCRHILEYNSTTHPSCLFHKYDEVERAKVSTVNTKLTMHTAMESMLVGACEGMTE</sequence>
<gene>
    <name evidence="1" type="ORF">M422DRAFT_248371</name>
</gene>
<keyword evidence="2" id="KW-1185">Reference proteome</keyword>
<evidence type="ECO:0000313" key="1">
    <source>
        <dbReference type="EMBL" id="KIJ47805.1"/>
    </source>
</evidence>
<proteinExistence type="predicted"/>
<protein>
    <submittedName>
        <fullName evidence="1">Uncharacterized protein</fullName>
    </submittedName>
</protein>
<evidence type="ECO:0000313" key="2">
    <source>
        <dbReference type="Proteomes" id="UP000054279"/>
    </source>
</evidence>
<dbReference type="AlphaFoldDB" id="A0A0C9W4K6"/>
<reference evidence="1 2" key="1">
    <citation type="submission" date="2014-06" db="EMBL/GenBank/DDBJ databases">
        <title>Evolutionary Origins and Diversification of the Mycorrhizal Mutualists.</title>
        <authorList>
            <consortium name="DOE Joint Genome Institute"/>
            <consortium name="Mycorrhizal Genomics Consortium"/>
            <person name="Kohler A."/>
            <person name="Kuo A."/>
            <person name="Nagy L.G."/>
            <person name="Floudas D."/>
            <person name="Copeland A."/>
            <person name="Barry K.W."/>
            <person name="Cichocki N."/>
            <person name="Veneault-Fourrey C."/>
            <person name="LaButti K."/>
            <person name="Lindquist E.A."/>
            <person name="Lipzen A."/>
            <person name="Lundell T."/>
            <person name="Morin E."/>
            <person name="Murat C."/>
            <person name="Riley R."/>
            <person name="Ohm R."/>
            <person name="Sun H."/>
            <person name="Tunlid A."/>
            <person name="Henrissat B."/>
            <person name="Grigoriev I.V."/>
            <person name="Hibbett D.S."/>
            <person name="Martin F."/>
        </authorList>
    </citation>
    <scope>NUCLEOTIDE SEQUENCE [LARGE SCALE GENOMIC DNA]</scope>
    <source>
        <strain evidence="1 2">SS14</strain>
    </source>
</reference>
<dbReference type="HOGENOM" id="CLU_991022_0_0_1"/>
<dbReference type="Proteomes" id="UP000054279">
    <property type="component" value="Unassembled WGS sequence"/>
</dbReference>
<dbReference type="OrthoDB" id="14527at2759"/>
<name>A0A0C9W4K6_SPHS4</name>